<dbReference type="Pfam" id="PF20469">
    <property type="entry name" value="OLD-like_TOPRIM"/>
    <property type="match status" value="1"/>
</dbReference>
<dbReference type="InterPro" id="IPR027417">
    <property type="entry name" value="P-loop_NTPase"/>
</dbReference>
<reference evidence="3 4" key="1">
    <citation type="submission" date="2023-04" db="EMBL/GenBank/DDBJ databases">
        <title>Acinetobacter johnsonii isolate AYTCM encoding NDM-1, OXA-58 and PER-1.</title>
        <authorList>
            <person name="Tian C."/>
            <person name="Wang S."/>
            <person name="Fan X."/>
            <person name="Xia D."/>
        </authorList>
    </citation>
    <scope>NUCLEOTIDE SEQUENCE [LARGE SCALE GENOMIC DNA]</scope>
    <source>
        <strain evidence="3 4">AYTCM</strain>
        <plasmid evidence="3 4">pAYTCM-4</plasmid>
    </source>
</reference>
<dbReference type="Pfam" id="PF13175">
    <property type="entry name" value="AAA_15"/>
    <property type="match status" value="1"/>
</dbReference>
<dbReference type="InterPro" id="IPR041685">
    <property type="entry name" value="AAA_GajA/Old/RecF-like"/>
</dbReference>
<name>A0AAJ6LF64_ACIJO</name>
<evidence type="ECO:0000259" key="1">
    <source>
        <dbReference type="Pfam" id="PF13175"/>
    </source>
</evidence>
<dbReference type="PANTHER" id="PTHR43581:SF4">
    <property type="entry name" value="ATP_GTP PHOSPHATASE"/>
    <property type="match status" value="1"/>
</dbReference>
<geneLocation type="plasmid" evidence="3 4">
    <name>pAYTCM-4</name>
</geneLocation>
<gene>
    <name evidence="3" type="ORF">QBJ73_19555</name>
</gene>
<dbReference type="AlphaFoldDB" id="A0AAJ6LF64"/>
<dbReference type="PANTHER" id="PTHR43581">
    <property type="entry name" value="ATP/GTP PHOSPHATASE"/>
    <property type="match status" value="1"/>
</dbReference>
<feature type="domain" description="OLD protein-like TOPRIM" evidence="2">
    <location>
        <begin position="239"/>
        <end position="304"/>
    </location>
</feature>
<dbReference type="Proteomes" id="UP001244586">
    <property type="component" value="Plasmid pAYTCM-4"/>
</dbReference>
<dbReference type="EMBL" id="CP121780">
    <property type="protein sequence ID" value="WMG20168.1"/>
    <property type="molecule type" value="Genomic_DNA"/>
</dbReference>
<sequence length="396" mass="45749">MVYVALQVLLCRFLSQISNPINTALKSWDISLDLSLAPIQPEDISKSLIKHTFLDSTLGDEGVHIDNYGHGFQRSVIYELISLATKFKDEKKSAKKEFSPTFNLILFEEPEAFLHPNQQENMAYQLRTLSKLSDHQVFITSHSPNFLDKAHENLLEIIRVKRDFGITCIHQPTQEILECLFGKGIQFINLLQHMVDEKGDAAGGAKDLLPKEEINEADLKCIEAFRYQLWLDSERLSLFFSDTVILTEGATEKVFFNYQLARDWGNLREHKICVVDVNGKYNFHRYMKLLEAFGINHIVIVDGDSNQGMHKQLNRFITSCVNPFTVSKPYFFEKDFEDFLGYKSLVRQDMKPIKVMQKLEKKEICPTKLEDLHEIVKALLNNSLNEESQKNSLKFF</sequence>
<dbReference type="RefSeq" id="WP_058952610.1">
    <property type="nucleotide sequence ID" value="NZ_CP121780.1"/>
</dbReference>
<feature type="domain" description="Endonuclease GajA/Old nuclease/RecF-like AAA" evidence="1">
    <location>
        <begin position="18"/>
        <end position="146"/>
    </location>
</feature>
<dbReference type="Gene3D" id="3.40.50.300">
    <property type="entry name" value="P-loop containing nucleotide triphosphate hydrolases"/>
    <property type="match status" value="1"/>
</dbReference>
<dbReference type="InterPro" id="IPR034139">
    <property type="entry name" value="TOPRIM_OLD"/>
</dbReference>
<accession>A0AAJ6LF64</accession>
<dbReference type="InterPro" id="IPR051396">
    <property type="entry name" value="Bact_Antivir_Def_Nuclease"/>
</dbReference>
<keyword evidence="3" id="KW-0614">Plasmid</keyword>
<protein>
    <submittedName>
        <fullName evidence="3">AAA family ATPase</fullName>
    </submittedName>
</protein>
<dbReference type="CDD" id="cd01026">
    <property type="entry name" value="TOPRIM_OLD"/>
    <property type="match status" value="1"/>
</dbReference>
<evidence type="ECO:0000259" key="2">
    <source>
        <dbReference type="Pfam" id="PF20469"/>
    </source>
</evidence>
<organism evidence="3 4">
    <name type="scientific">Acinetobacter johnsonii</name>
    <dbReference type="NCBI Taxonomy" id="40214"/>
    <lineage>
        <taxon>Bacteria</taxon>
        <taxon>Pseudomonadati</taxon>
        <taxon>Pseudomonadota</taxon>
        <taxon>Gammaproteobacteria</taxon>
        <taxon>Moraxellales</taxon>
        <taxon>Moraxellaceae</taxon>
        <taxon>Acinetobacter</taxon>
    </lineage>
</organism>
<evidence type="ECO:0000313" key="4">
    <source>
        <dbReference type="Proteomes" id="UP001244586"/>
    </source>
</evidence>
<keyword evidence="4" id="KW-1185">Reference proteome</keyword>
<proteinExistence type="predicted"/>
<dbReference type="SUPFAM" id="SSF52540">
    <property type="entry name" value="P-loop containing nucleoside triphosphate hydrolases"/>
    <property type="match status" value="1"/>
</dbReference>
<evidence type="ECO:0000313" key="3">
    <source>
        <dbReference type="EMBL" id="WMG20168.1"/>
    </source>
</evidence>